<dbReference type="Proteomes" id="UP001218218">
    <property type="component" value="Unassembled WGS sequence"/>
</dbReference>
<dbReference type="AlphaFoldDB" id="A0AAD6YZ73"/>
<reference evidence="1" key="1">
    <citation type="submission" date="2023-03" db="EMBL/GenBank/DDBJ databases">
        <title>Massive genome expansion in bonnet fungi (Mycena s.s.) driven by repeated elements and novel gene families across ecological guilds.</title>
        <authorList>
            <consortium name="Lawrence Berkeley National Laboratory"/>
            <person name="Harder C.B."/>
            <person name="Miyauchi S."/>
            <person name="Viragh M."/>
            <person name="Kuo A."/>
            <person name="Thoen E."/>
            <person name="Andreopoulos B."/>
            <person name="Lu D."/>
            <person name="Skrede I."/>
            <person name="Drula E."/>
            <person name="Henrissat B."/>
            <person name="Morin E."/>
            <person name="Kohler A."/>
            <person name="Barry K."/>
            <person name="LaButti K."/>
            <person name="Morin E."/>
            <person name="Salamov A."/>
            <person name="Lipzen A."/>
            <person name="Mereny Z."/>
            <person name="Hegedus B."/>
            <person name="Baldrian P."/>
            <person name="Stursova M."/>
            <person name="Weitz H."/>
            <person name="Taylor A."/>
            <person name="Grigoriev I.V."/>
            <person name="Nagy L.G."/>
            <person name="Martin F."/>
            <person name="Kauserud H."/>
        </authorList>
    </citation>
    <scope>NUCLEOTIDE SEQUENCE</scope>
    <source>
        <strain evidence="1">CBHHK002</strain>
    </source>
</reference>
<organism evidence="1 2">
    <name type="scientific">Mycena albidolilacea</name>
    <dbReference type="NCBI Taxonomy" id="1033008"/>
    <lineage>
        <taxon>Eukaryota</taxon>
        <taxon>Fungi</taxon>
        <taxon>Dikarya</taxon>
        <taxon>Basidiomycota</taxon>
        <taxon>Agaricomycotina</taxon>
        <taxon>Agaricomycetes</taxon>
        <taxon>Agaricomycetidae</taxon>
        <taxon>Agaricales</taxon>
        <taxon>Marasmiineae</taxon>
        <taxon>Mycenaceae</taxon>
        <taxon>Mycena</taxon>
    </lineage>
</organism>
<accession>A0AAD6YZ73</accession>
<evidence type="ECO:0000313" key="2">
    <source>
        <dbReference type="Proteomes" id="UP001218218"/>
    </source>
</evidence>
<evidence type="ECO:0000313" key="1">
    <source>
        <dbReference type="EMBL" id="KAJ7302110.1"/>
    </source>
</evidence>
<name>A0AAD6YZ73_9AGAR</name>
<gene>
    <name evidence="1" type="ORF">DFH08DRAFT_723550</name>
</gene>
<feature type="non-terminal residue" evidence="1">
    <location>
        <position position="1"/>
    </location>
</feature>
<dbReference type="EMBL" id="JARIHO010000121">
    <property type="protein sequence ID" value="KAJ7302110.1"/>
    <property type="molecule type" value="Genomic_DNA"/>
</dbReference>
<keyword evidence="2" id="KW-1185">Reference proteome</keyword>
<comment type="caution">
    <text evidence="1">The sequence shown here is derived from an EMBL/GenBank/DDBJ whole genome shotgun (WGS) entry which is preliminary data.</text>
</comment>
<proteinExistence type="predicted"/>
<sequence length="60" mass="6633">IPGVSISVKCLFSSLKRTLSDGQSSMTTETVSVDIVIREWLKSGLAEGVNHMEFIRINNH</sequence>
<protein>
    <submittedName>
        <fullName evidence="1">Uncharacterized protein</fullName>
    </submittedName>
</protein>